<keyword evidence="4" id="KW-0500">Molybdenum</keyword>
<dbReference type="Proteomes" id="UP000622475">
    <property type="component" value="Unassembled WGS sequence"/>
</dbReference>
<dbReference type="Gene3D" id="3.40.190.10">
    <property type="entry name" value="Periplasmic binding protein-like II"/>
    <property type="match status" value="2"/>
</dbReference>
<dbReference type="PIRSF" id="PIRSF004846">
    <property type="entry name" value="ModA"/>
    <property type="match status" value="1"/>
</dbReference>
<dbReference type="EMBL" id="JADFFL010000001">
    <property type="protein sequence ID" value="MBE9660328.1"/>
    <property type="molecule type" value="Genomic_DNA"/>
</dbReference>
<dbReference type="CDD" id="cd13539">
    <property type="entry name" value="PBP2_AvModA"/>
    <property type="match status" value="1"/>
</dbReference>
<feature type="signal peptide" evidence="5">
    <location>
        <begin position="1"/>
        <end position="21"/>
    </location>
</feature>
<organism evidence="6 7">
    <name type="scientific">Mucilaginibacter myungsuensis</name>
    <dbReference type="NCBI Taxonomy" id="649104"/>
    <lineage>
        <taxon>Bacteria</taxon>
        <taxon>Pseudomonadati</taxon>
        <taxon>Bacteroidota</taxon>
        <taxon>Sphingobacteriia</taxon>
        <taxon>Sphingobacteriales</taxon>
        <taxon>Sphingobacteriaceae</taxon>
        <taxon>Mucilaginibacter</taxon>
    </lineage>
</organism>
<accession>A0A929KTW5</accession>
<feature type="binding site" evidence="4">
    <location>
        <position position="165"/>
    </location>
    <ligand>
        <name>molybdate</name>
        <dbReference type="ChEBI" id="CHEBI:36264"/>
    </ligand>
</feature>
<keyword evidence="3 5" id="KW-0732">Signal</keyword>
<dbReference type="GO" id="GO:0015689">
    <property type="term" value="P:molybdate ion transport"/>
    <property type="evidence" value="ECO:0007669"/>
    <property type="project" value="InterPro"/>
</dbReference>
<proteinExistence type="inferred from homology"/>
<evidence type="ECO:0000313" key="7">
    <source>
        <dbReference type="Proteomes" id="UP000622475"/>
    </source>
</evidence>
<sequence>MNTLRSIFTFLLFALGVDACAQTINVAVAANLQSVIKELGEDFKTRSGIAVEPIVSSSGKLVAQISNGAPYDVFLSADMDFARKLSDDGFADGKPKVYAKGILIVGTVQDIAINTWRTSILTKEVEKIAIANAKLAPYGRAAEEALTKLDLLDKIRSKLVYGESISQVNTYIVQPAVTLGFTTKSLVKEQQGSMTFHWAEVGPKLYSPIEQGMVVIKKSKNKRAAKKFYDYMLTAPAQEILKKYGYLIP</sequence>
<dbReference type="GO" id="GO:0030973">
    <property type="term" value="F:molybdate ion binding"/>
    <property type="evidence" value="ECO:0007669"/>
    <property type="project" value="InterPro"/>
</dbReference>
<feature type="binding site" evidence="4">
    <location>
        <position position="58"/>
    </location>
    <ligand>
        <name>molybdate</name>
        <dbReference type="ChEBI" id="CHEBI:36264"/>
    </ligand>
</feature>
<evidence type="ECO:0000313" key="6">
    <source>
        <dbReference type="EMBL" id="MBE9660328.1"/>
    </source>
</evidence>
<protein>
    <submittedName>
        <fullName evidence="6">Molybdate ABC transporter substrate-binding protein</fullName>
    </submittedName>
</protein>
<comment type="caution">
    <text evidence="6">The sequence shown here is derived from an EMBL/GenBank/DDBJ whole genome shotgun (WGS) entry which is preliminary data.</text>
</comment>
<keyword evidence="2 4" id="KW-0479">Metal-binding</keyword>
<dbReference type="SUPFAM" id="SSF53850">
    <property type="entry name" value="Periplasmic binding protein-like II"/>
    <property type="match status" value="1"/>
</dbReference>
<dbReference type="GO" id="GO:0046872">
    <property type="term" value="F:metal ion binding"/>
    <property type="evidence" value="ECO:0007669"/>
    <property type="project" value="UniProtKB-KW"/>
</dbReference>
<dbReference type="InterPro" id="IPR050682">
    <property type="entry name" value="ModA/WtpA"/>
</dbReference>
<dbReference type="InterPro" id="IPR044084">
    <property type="entry name" value="AvModA-like_subst-bd"/>
</dbReference>
<feature type="chain" id="PRO_5037550322" evidence="5">
    <location>
        <begin position="22"/>
        <end position="249"/>
    </location>
</feature>
<name>A0A929KTW5_9SPHI</name>
<evidence type="ECO:0000256" key="2">
    <source>
        <dbReference type="ARBA" id="ARBA00022723"/>
    </source>
</evidence>
<reference evidence="6" key="1">
    <citation type="submission" date="2020-10" db="EMBL/GenBank/DDBJ databases">
        <title>Mucilaginibacter mali sp. nov., isolated from rhizosphere soil of apple orchard.</title>
        <authorList>
            <person name="Lee J.-S."/>
            <person name="Kim H.S."/>
            <person name="Kim J.-S."/>
        </authorList>
    </citation>
    <scope>NUCLEOTIDE SEQUENCE</scope>
    <source>
        <strain evidence="6">KCTC 22746</strain>
    </source>
</reference>
<dbReference type="Pfam" id="PF13531">
    <property type="entry name" value="SBP_bac_11"/>
    <property type="match status" value="1"/>
</dbReference>
<gene>
    <name evidence="6" type="primary">modA</name>
    <name evidence="6" type="ORF">IRJ16_00380</name>
</gene>
<evidence type="ECO:0000256" key="4">
    <source>
        <dbReference type="PIRSR" id="PIRSR004846-1"/>
    </source>
</evidence>
<dbReference type="NCBIfam" id="TIGR01256">
    <property type="entry name" value="modA"/>
    <property type="match status" value="1"/>
</dbReference>
<dbReference type="RefSeq" id="WP_194109533.1">
    <property type="nucleotide sequence ID" value="NZ_JADFFL010000001.1"/>
</dbReference>
<comment type="similarity">
    <text evidence="1">Belongs to the bacterial solute-binding protein ModA family.</text>
</comment>
<keyword evidence="7" id="KW-1185">Reference proteome</keyword>
<evidence type="ECO:0000256" key="3">
    <source>
        <dbReference type="ARBA" id="ARBA00022729"/>
    </source>
</evidence>
<dbReference type="AlphaFoldDB" id="A0A929KTW5"/>
<dbReference type="PANTHER" id="PTHR30632">
    <property type="entry name" value="MOLYBDATE-BINDING PERIPLASMIC PROTEIN"/>
    <property type="match status" value="1"/>
</dbReference>
<evidence type="ECO:0000256" key="1">
    <source>
        <dbReference type="ARBA" id="ARBA00009175"/>
    </source>
</evidence>
<evidence type="ECO:0000256" key="5">
    <source>
        <dbReference type="SAM" id="SignalP"/>
    </source>
</evidence>
<dbReference type="PANTHER" id="PTHR30632:SF14">
    <property type="entry name" value="TUNGSTATE_MOLYBDATE_CHROMATE-BINDING PROTEIN MODA"/>
    <property type="match status" value="1"/>
</dbReference>
<dbReference type="InterPro" id="IPR005950">
    <property type="entry name" value="ModA"/>
</dbReference>